<protein>
    <submittedName>
        <fullName evidence="1">MFS general substrate transporter</fullName>
    </submittedName>
</protein>
<dbReference type="EMBL" id="MU277219">
    <property type="protein sequence ID" value="KAI0060426.1"/>
    <property type="molecule type" value="Genomic_DNA"/>
</dbReference>
<keyword evidence="2" id="KW-1185">Reference proteome</keyword>
<evidence type="ECO:0000313" key="2">
    <source>
        <dbReference type="Proteomes" id="UP000814140"/>
    </source>
</evidence>
<proteinExistence type="predicted"/>
<organism evidence="1 2">
    <name type="scientific">Artomyces pyxidatus</name>
    <dbReference type="NCBI Taxonomy" id="48021"/>
    <lineage>
        <taxon>Eukaryota</taxon>
        <taxon>Fungi</taxon>
        <taxon>Dikarya</taxon>
        <taxon>Basidiomycota</taxon>
        <taxon>Agaricomycotina</taxon>
        <taxon>Agaricomycetes</taxon>
        <taxon>Russulales</taxon>
        <taxon>Auriscalpiaceae</taxon>
        <taxon>Artomyces</taxon>
    </lineage>
</organism>
<accession>A0ACB8SXK7</accession>
<evidence type="ECO:0000313" key="1">
    <source>
        <dbReference type="EMBL" id="KAI0060426.1"/>
    </source>
</evidence>
<dbReference type="Proteomes" id="UP000814140">
    <property type="component" value="Unassembled WGS sequence"/>
</dbReference>
<name>A0ACB8SXK7_9AGAM</name>
<comment type="caution">
    <text evidence="1">The sequence shown here is derived from an EMBL/GenBank/DDBJ whole genome shotgun (WGS) entry which is preliminary data.</text>
</comment>
<reference evidence="1" key="2">
    <citation type="journal article" date="2022" name="New Phytol.">
        <title>Evolutionary transition to the ectomycorrhizal habit in the genomes of a hyperdiverse lineage of mushroom-forming fungi.</title>
        <authorList>
            <person name="Looney B."/>
            <person name="Miyauchi S."/>
            <person name="Morin E."/>
            <person name="Drula E."/>
            <person name="Courty P.E."/>
            <person name="Kohler A."/>
            <person name="Kuo A."/>
            <person name="LaButti K."/>
            <person name="Pangilinan J."/>
            <person name="Lipzen A."/>
            <person name="Riley R."/>
            <person name="Andreopoulos W."/>
            <person name="He G."/>
            <person name="Johnson J."/>
            <person name="Nolan M."/>
            <person name="Tritt A."/>
            <person name="Barry K.W."/>
            <person name="Grigoriev I.V."/>
            <person name="Nagy L.G."/>
            <person name="Hibbett D."/>
            <person name="Henrissat B."/>
            <person name="Matheny P.B."/>
            <person name="Labbe J."/>
            <person name="Martin F.M."/>
        </authorList>
    </citation>
    <scope>NUCLEOTIDE SEQUENCE</scope>
    <source>
        <strain evidence="1">HHB10654</strain>
    </source>
</reference>
<gene>
    <name evidence="1" type="ORF">BV25DRAFT_1917774</name>
</gene>
<sequence length="537" mass="56539">MASEQQLLLDADSEQVRSYSVVESQVRKPSVDLRRVLVPCAAGLFLSAVDNAGISSSYTAIASDLGQLQNASWIATGYLLALTSAQPLYGKLSDIFGRKGCIVFAYALYACGSLCCALSRDMAQLVASRAVVGLAGGGMTTLISIIMTDVAPLRSRGTWQGVMNLIYSCGTTIGAPLGGALADGPGWRWTFTLQFCLALLAIGMAATLLRLPTKESDHTASKLKRVDFFGSLFLLLAISTLLFGLNRGGNLGWLERGTITPLVCAAAFGLALVFVETRVAKEPLAPADVVLDRALTGPYFCNFFAFGADACFLFCVPLYYQAVAGKSATQVGYALVPSELAPIVGSLGCGVLIQRTGRFYWPTVSAVGIQLIGIILAFVSAVFAQSAVGIAIGYAVASFGTGIGASSLIVALVANAGSDNQAIATAVSYLFRSLGAVLGVSIGGTVIQHTLRDALHRRLDGLPVDADDMVAHVRASLAYIDDLEPALQHIVRTSYKEALSTALAYAIASSFCAVLCSFLVKDRDLHEKVDDTRPEPN</sequence>
<reference evidence="1" key="1">
    <citation type="submission" date="2021-03" db="EMBL/GenBank/DDBJ databases">
        <authorList>
            <consortium name="DOE Joint Genome Institute"/>
            <person name="Ahrendt S."/>
            <person name="Looney B.P."/>
            <person name="Miyauchi S."/>
            <person name="Morin E."/>
            <person name="Drula E."/>
            <person name="Courty P.E."/>
            <person name="Chicoki N."/>
            <person name="Fauchery L."/>
            <person name="Kohler A."/>
            <person name="Kuo A."/>
            <person name="Labutti K."/>
            <person name="Pangilinan J."/>
            <person name="Lipzen A."/>
            <person name="Riley R."/>
            <person name="Andreopoulos W."/>
            <person name="He G."/>
            <person name="Johnson J."/>
            <person name="Barry K.W."/>
            <person name="Grigoriev I.V."/>
            <person name="Nagy L."/>
            <person name="Hibbett D."/>
            <person name="Henrissat B."/>
            <person name="Matheny P.B."/>
            <person name="Labbe J."/>
            <person name="Martin F."/>
        </authorList>
    </citation>
    <scope>NUCLEOTIDE SEQUENCE</scope>
    <source>
        <strain evidence="1">HHB10654</strain>
    </source>
</reference>